<keyword evidence="8" id="KW-1185">Reference proteome</keyword>
<feature type="domain" description="Cytochrome c" evidence="6">
    <location>
        <begin position="131"/>
        <end position="219"/>
    </location>
</feature>
<feature type="transmembrane region" description="Helical" evidence="5">
    <location>
        <begin position="15"/>
        <end position="36"/>
    </location>
</feature>
<dbReference type="Pfam" id="PF00034">
    <property type="entry name" value="Cytochrom_C"/>
    <property type="match status" value="1"/>
</dbReference>
<sequence>MDPSRDNPIVRFTTFWWGIGTFFIFAALLAVIWLFARSEPETLEDAAAKPRYATKAKIDAAQAAALPDAAIEAAVPVVAQKLAASKPVAVEVPGQIVPGSETAKKLADAPKVDTSAIDKATAAADTPIDPAQMEAGKAEYMICGACHGQNGEGTPAGPPLAGSEWVTGPVSNLVLIQMRGLTGPITVAGKEYTFPAGMFPLGLGDKQIADVLTYIRNSFGNKASAVTVEQVTPLRGEVGKPQLTEAELTKP</sequence>
<dbReference type="RefSeq" id="WP_200350184.1">
    <property type="nucleotide sequence ID" value="NZ_BAABHZ010000011.1"/>
</dbReference>
<dbReference type="Gene3D" id="1.10.760.10">
    <property type="entry name" value="Cytochrome c-like domain"/>
    <property type="match status" value="1"/>
</dbReference>
<evidence type="ECO:0000259" key="6">
    <source>
        <dbReference type="PROSITE" id="PS51007"/>
    </source>
</evidence>
<evidence type="ECO:0000313" key="7">
    <source>
        <dbReference type="EMBL" id="MBK1815215.1"/>
    </source>
</evidence>
<evidence type="ECO:0000313" key="8">
    <source>
        <dbReference type="Proteomes" id="UP000600139"/>
    </source>
</evidence>
<keyword evidence="3 4" id="KW-0408">Iron</keyword>
<dbReference type="PANTHER" id="PTHR35008:SF8">
    <property type="entry name" value="ALCOHOL DEHYDROGENASE CYTOCHROME C SUBUNIT"/>
    <property type="match status" value="1"/>
</dbReference>
<reference evidence="7" key="1">
    <citation type="submission" date="2021-01" db="EMBL/GenBank/DDBJ databases">
        <title>Modified the classification status of verrucomicrobia.</title>
        <authorList>
            <person name="Feng X."/>
        </authorList>
    </citation>
    <scope>NUCLEOTIDE SEQUENCE</scope>
    <source>
        <strain evidence="7">JCM 18052</strain>
    </source>
</reference>
<dbReference type="GO" id="GO:0046872">
    <property type="term" value="F:metal ion binding"/>
    <property type="evidence" value="ECO:0007669"/>
    <property type="project" value="UniProtKB-KW"/>
</dbReference>
<protein>
    <submittedName>
        <fullName evidence="7">Cytochrome c</fullName>
    </submittedName>
</protein>
<name>A0A934R4P5_9BACT</name>
<keyword evidence="1 4" id="KW-0349">Heme</keyword>
<keyword evidence="5" id="KW-0812">Transmembrane</keyword>
<dbReference type="InterPro" id="IPR051459">
    <property type="entry name" value="Cytochrome_c-type_DH"/>
</dbReference>
<dbReference type="InterPro" id="IPR009056">
    <property type="entry name" value="Cyt_c-like_dom"/>
</dbReference>
<comment type="caution">
    <text evidence="7">The sequence shown here is derived from an EMBL/GenBank/DDBJ whole genome shotgun (WGS) entry which is preliminary data.</text>
</comment>
<dbReference type="EMBL" id="JAENIK010000006">
    <property type="protein sequence ID" value="MBK1815215.1"/>
    <property type="molecule type" value="Genomic_DNA"/>
</dbReference>
<dbReference type="PANTHER" id="PTHR35008">
    <property type="entry name" value="BLL4482 PROTEIN-RELATED"/>
    <property type="match status" value="1"/>
</dbReference>
<dbReference type="SUPFAM" id="SSF46626">
    <property type="entry name" value="Cytochrome c"/>
    <property type="match status" value="1"/>
</dbReference>
<evidence type="ECO:0000256" key="4">
    <source>
        <dbReference type="PROSITE-ProRule" id="PRU00433"/>
    </source>
</evidence>
<evidence type="ECO:0000256" key="5">
    <source>
        <dbReference type="SAM" id="Phobius"/>
    </source>
</evidence>
<gene>
    <name evidence="7" type="ORF">JIN84_06300</name>
</gene>
<dbReference type="GO" id="GO:0020037">
    <property type="term" value="F:heme binding"/>
    <property type="evidence" value="ECO:0007669"/>
    <property type="project" value="InterPro"/>
</dbReference>
<keyword evidence="5" id="KW-1133">Transmembrane helix</keyword>
<organism evidence="7 8">
    <name type="scientific">Luteolibacter yonseiensis</name>
    <dbReference type="NCBI Taxonomy" id="1144680"/>
    <lineage>
        <taxon>Bacteria</taxon>
        <taxon>Pseudomonadati</taxon>
        <taxon>Verrucomicrobiota</taxon>
        <taxon>Verrucomicrobiia</taxon>
        <taxon>Verrucomicrobiales</taxon>
        <taxon>Verrucomicrobiaceae</taxon>
        <taxon>Luteolibacter</taxon>
    </lineage>
</organism>
<evidence type="ECO:0000256" key="1">
    <source>
        <dbReference type="ARBA" id="ARBA00022617"/>
    </source>
</evidence>
<evidence type="ECO:0000256" key="3">
    <source>
        <dbReference type="ARBA" id="ARBA00023004"/>
    </source>
</evidence>
<dbReference type="GO" id="GO:0009055">
    <property type="term" value="F:electron transfer activity"/>
    <property type="evidence" value="ECO:0007669"/>
    <property type="project" value="InterPro"/>
</dbReference>
<dbReference type="Proteomes" id="UP000600139">
    <property type="component" value="Unassembled WGS sequence"/>
</dbReference>
<keyword evidence="2 4" id="KW-0479">Metal-binding</keyword>
<dbReference type="PROSITE" id="PS51007">
    <property type="entry name" value="CYTC"/>
    <property type="match status" value="1"/>
</dbReference>
<accession>A0A934R4P5</accession>
<dbReference type="InterPro" id="IPR036909">
    <property type="entry name" value="Cyt_c-like_dom_sf"/>
</dbReference>
<proteinExistence type="predicted"/>
<evidence type="ECO:0000256" key="2">
    <source>
        <dbReference type="ARBA" id="ARBA00022723"/>
    </source>
</evidence>
<dbReference type="AlphaFoldDB" id="A0A934R4P5"/>
<keyword evidence="5" id="KW-0472">Membrane</keyword>